<sequence length="110" mass="11580">MTGGGSGFTVHVVAMAPSNRRSRRLLAAAVASFPCSVSSAVRANRPEAGQSLPRRAVQDVMTERRSHLESAADATGLLSLENSSPVILSAHQIPFGPPFPLPLPHVLKTD</sequence>
<protein>
    <submittedName>
        <fullName evidence="1">Cellulose synthase A catalytic subunit 8 [UDP-forming]</fullName>
    </submittedName>
</protein>
<name>A0AAX6FLI2_IRIPA</name>
<dbReference type="AlphaFoldDB" id="A0AAX6FLI2"/>
<evidence type="ECO:0000313" key="2">
    <source>
        <dbReference type="Proteomes" id="UP001140949"/>
    </source>
</evidence>
<evidence type="ECO:0000313" key="1">
    <source>
        <dbReference type="EMBL" id="KAJ6816968.1"/>
    </source>
</evidence>
<reference evidence="1" key="2">
    <citation type="submission" date="2023-04" db="EMBL/GenBank/DDBJ databases">
        <authorList>
            <person name="Bruccoleri R.E."/>
            <person name="Oakeley E.J."/>
            <person name="Faust A.-M."/>
            <person name="Dessus-Babus S."/>
            <person name="Altorfer M."/>
            <person name="Burckhardt D."/>
            <person name="Oertli M."/>
            <person name="Naumann U."/>
            <person name="Petersen F."/>
            <person name="Wong J."/>
        </authorList>
    </citation>
    <scope>NUCLEOTIDE SEQUENCE</scope>
    <source>
        <strain evidence="1">GSM-AAB239-AS_SAM_17_03QT</strain>
        <tissue evidence="1">Leaf</tissue>
    </source>
</reference>
<proteinExistence type="predicted"/>
<gene>
    <name evidence="1" type="ORF">M6B38_413790</name>
</gene>
<accession>A0AAX6FLI2</accession>
<dbReference type="EMBL" id="JANAVB010027999">
    <property type="protein sequence ID" value="KAJ6816968.1"/>
    <property type="molecule type" value="Genomic_DNA"/>
</dbReference>
<organism evidence="1 2">
    <name type="scientific">Iris pallida</name>
    <name type="common">Sweet iris</name>
    <dbReference type="NCBI Taxonomy" id="29817"/>
    <lineage>
        <taxon>Eukaryota</taxon>
        <taxon>Viridiplantae</taxon>
        <taxon>Streptophyta</taxon>
        <taxon>Embryophyta</taxon>
        <taxon>Tracheophyta</taxon>
        <taxon>Spermatophyta</taxon>
        <taxon>Magnoliopsida</taxon>
        <taxon>Liliopsida</taxon>
        <taxon>Asparagales</taxon>
        <taxon>Iridaceae</taxon>
        <taxon>Iridoideae</taxon>
        <taxon>Irideae</taxon>
        <taxon>Iris</taxon>
    </lineage>
</organism>
<reference evidence="1" key="1">
    <citation type="journal article" date="2023" name="GigaByte">
        <title>Genome assembly of the bearded iris, Iris pallida Lam.</title>
        <authorList>
            <person name="Bruccoleri R.E."/>
            <person name="Oakeley E.J."/>
            <person name="Faust A.M.E."/>
            <person name="Altorfer M."/>
            <person name="Dessus-Babus S."/>
            <person name="Burckhardt D."/>
            <person name="Oertli M."/>
            <person name="Naumann U."/>
            <person name="Petersen F."/>
            <person name="Wong J."/>
        </authorList>
    </citation>
    <scope>NUCLEOTIDE SEQUENCE</scope>
    <source>
        <strain evidence="1">GSM-AAB239-AS_SAM_17_03QT</strain>
    </source>
</reference>
<comment type="caution">
    <text evidence="1">The sequence shown here is derived from an EMBL/GenBank/DDBJ whole genome shotgun (WGS) entry which is preliminary data.</text>
</comment>
<keyword evidence="2" id="KW-1185">Reference proteome</keyword>
<dbReference type="Proteomes" id="UP001140949">
    <property type="component" value="Unassembled WGS sequence"/>
</dbReference>